<dbReference type="SUPFAM" id="SSF53686">
    <property type="entry name" value="Tryptophan synthase beta subunit-like PLP-dependent enzymes"/>
    <property type="match status" value="1"/>
</dbReference>
<keyword evidence="2" id="KW-0663">Pyridoxal phosphate</keyword>
<dbReference type="PANTHER" id="PTHR48078:SF6">
    <property type="entry name" value="L-THREONINE DEHYDRATASE CATABOLIC TDCB"/>
    <property type="match status" value="1"/>
</dbReference>
<protein>
    <submittedName>
        <fullName evidence="5">Threonine/serine dehydratase</fullName>
    </submittedName>
</protein>
<sequence>MQAPSVEEFQTAHAALRNQVIRTPTLTLAHALFRERFPADVQVRAKLELFQHAYSFKARGAILGIRQLTPEQRSAGVVAASGGNHAIAVSWAARAVGVNASIFMPETADRLRIDACRKLGAKVTLVSDIAKAFDMMLETEQSEGRTIMHPFEARHMTLGAGSCGIELLEDAADSDIFVIPVGGGGLISGMSAVIRQARPGAKIFGVEPVGADTMFRSLEEGKPVTIANVDTIADSLGSPYALPYSFEISRQNVSAIARVTDDEIRSAMRLYFDALRLIAEPACAAALAAVCGPLKEICAGQKVAIIACGSNISLERYDRILGQ</sequence>
<evidence type="ECO:0000256" key="1">
    <source>
        <dbReference type="ARBA" id="ARBA00001933"/>
    </source>
</evidence>
<evidence type="ECO:0000259" key="4">
    <source>
        <dbReference type="Pfam" id="PF00291"/>
    </source>
</evidence>
<dbReference type="PANTHER" id="PTHR48078">
    <property type="entry name" value="THREONINE DEHYDRATASE, MITOCHONDRIAL-RELATED"/>
    <property type="match status" value="1"/>
</dbReference>
<keyword evidence="3" id="KW-0456">Lyase</keyword>
<dbReference type="EMBL" id="JBHSWG010000003">
    <property type="protein sequence ID" value="MFC6761671.1"/>
    <property type="molecule type" value="Genomic_DNA"/>
</dbReference>
<comment type="cofactor">
    <cofactor evidence="1">
        <name>pyridoxal 5'-phosphate</name>
        <dbReference type="ChEBI" id="CHEBI:597326"/>
    </cofactor>
</comment>
<reference evidence="6" key="1">
    <citation type="journal article" date="2019" name="Int. J. Syst. Evol. Microbiol.">
        <title>The Global Catalogue of Microorganisms (GCM) 10K type strain sequencing project: providing services to taxonomists for standard genome sequencing and annotation.</title>
        <authorList>
            <consortium name="The Broad Institute Genomics Platform"/>
            <consortium name="The Broad Institute Genome Sequencing Center for Infectious Disease"/>
            <person name="Wu L."/>
            <person name="Ma J."/>
        </authorList>
    </citation>
    <scope>NUCLEOTIDE SEQUENCE [LARGE SCALE GENOMIC DNA]</scope>
    <source>
        <strain evidence="6">CCUG 66188</strain>
    </source>
</reference>
<dbReference type="Gene3D" id="3.40.50.1100">
    <property type="match status" value="2"/>
</dbReference>
<dbReference type="Pfam" id="PF00291">
    <property type="entry name" value="PALP"/>
    <property type="match status" value="1"/>
</dbReference>
<gene>
    <name evidence="5" type="ORF">ACFQFQ_22890</name>
</gene>
<dbReference type="InterPro" id="IPR036052">
    <property type="entry name" value="TrpB-like_PALP_sf"/>
</dbReference>
<organism evidence="5 6">
    <name type="scientific">Sulfitobacter porphyrae</name>
    <dbReference type="NCBI Taxonomy" id="1246864"/>
    <lineage>
        <taxon>Bacteria</taxon>
        <taxon>Pseudomonadati</taxon>
        <taxon>Pseudomonadota</taxon>
        <taxon>Alphaproteobacteria</taxon>
        <taxon>Rhodobacterales</taxon>
        <taxon>Roseobacteraceae</taxon>
        <taxon>Sulfitobacter</taxon>
    </lineage>
</organism>
<evidence type="ECO:0000313" key="5">
    <source>
        <dbReference type="EMBL" id="MFC6761671.1"/>
    </source>
</evidence>
<accession>A0ABW2B8Y7</accession>
<dbReference type="InterPro" id="IPR001926">
    <property type="entry name" value="TrpB-like_PALP"/>
</dbReference>
<proteinExistence type="predicted"/>
<evidence type="ECO:0000256" key="2">
    <source>
        <dbReference type="ARBA" id="ARBA00022898"/>
    </source>
</evidence>
<dbReference type="Proteomes" id="UP001596353">
    <property type="component" value="Unassembled WGS sequence"/>
</dbReference>
<dbReference type="InterPro" id="IPR050147">
    <property type="entry name" value="Ser/Thr_Dehydratase"/>
</dbReference>
<evidence type="ECO:0000256" key="3">
    <source>
        <dbReference type="ARBA" id="ARBA00023239"/>
    </source>
</evidence>
<keyword evidence="6" id="KW-1185">Reference proteome</keyword>
<evidence type="ECO:0000313" key="6">
    <source>
        <dbReference type="Proteomes" id="UP001596353"/>
    </source>
</evidence>
<feature type="domain" description="Tryptophan synthase beta chain-like PALP" evidence="4">
    <location>
        <begin position="35"/>
        <end position="309"/>
    </location>
</feature>
<comment type="caution">
    <text evidence="5">The sequence shown here is derived from an EMBL/GenBank/DDBJ whole genome shotgun (WGS) entry which is preliminary data.</text>
</comment>
<name>A0ABW2B8Y7_9RHOB</name>